<dbReference type="SUPFAM" id="SSF53850">
    <property type="entry name" value="Periplasmic binding protein-like II"/>
    <property type="match status" value="1"/>
</dbReference>
<evidence type="ECO:0000313" key="6">
    <source>
        <dbReference type="EMBL" id="RVT84919.1"/>
    </source>
</evidence>
<comment type="similarity">
    <text evidence="1">Belongs to the bacterial solute-binding protein 5 family.</text>
</comment>
<dbReference type="OrthoDB" id="9801799at2"/>
<protein>
    <submittedName>
        <fullName evidence="6">ABC transporter substrate-binding protein</fullName>
    </submittedName>
</protein>
<feature type="signal peptide" evidence="4">
    <location>
        <begin position="1"/>
        <end position="24"/>
    </location>
</feature>
<evidence type="ECO:0000256" key="4">
    <source>
        <dbReference type="SAM" id="SignalP"/>
    </source>
</evidence>
<evidence type="ECO:0000313" key="7">
    <source>
        <dbReference type="Proteomes" id="UP000288587"/>
    </source>
</evidence>
<dbReference type="InterPro" id="IPR000914">
    <property type="entry name" value="SBP_5_dom"/>
</dbReference>
<dbReference type="PANTHER" id="PTHR30290:SF9">
    <property type="entry name" value="OLIGOPEPTIDE-BINDING PROTEIN APPA"/>
    <property type="match status" value="1"/>
</dbReference>
<proteinExistence type="inferred from homology"/>
<dbReference type="GO" id="GO:1904680">
    <property type="term" value="F:peptide transmembrane transporter activity"/>
    <property type="evidence" value="ECO:0007669"/>
    <property type="project" value="TreeGrafter"/>
</dbReference>
<keyword evidence="7" id="KW-1185">Reference proteome</keyword>
<dbReference type="Pfam" id="PF00496">
    <property type="entry name" value="SBP_bac_5"/>
    <property type="match status" value="1"/>
</dbReference>
<dbReference type="InterPro" id="IPR030678">
    <property type="entry name" value="Peptide/Ni-bd"/>
</dbReference>
<dbReference type="InterPro" id="IPR039424">
    <property type="entry name" value="SBP_5"/>
</dbReference>
<dbReference type="RefSeq" id="WP_127683321.1">
    <property type="nucleotide sequence ID" value="NZ_SACM01000003.1"/>
</dbReference>
<dbReference type="CDD" id="cd08498">
    <property type="entry name" value="PBP2_NikA_DppA_OppA_like_2"/>
    <property type="match status" value="1"/>
</dbReference>
<accession>A0A437LHQ5</accession>
<comment type="caution">
    <text evidence="6">The sequence shown here is derived from an EMBL/GenBank/DDBJ whole genome shotgun (WGS) entry which is preliminary data.</text>
</comment>
<dbReference type="Gene3D" id="3.40.190.10">
    <property type="entry name" value="Periplasmic binding protein-like II"/>
    <property type="match status" value="1"/>
</dbReference>
<dbReference type="AlphaFoldDB" id="A0A437LHQ5"/>
<keyword evidence="2" id="KW-0813">Transport</keyword>
<dbReference type="EMBL" id="SACM01000003">
    <property type="protein sequence ID" value="RVT84919.1"/>
    <property type="molecule type" value="Genomic_DNA"/>
</dbReference>
<reference evidence="6 7" key="1">
    <citation type="submission" date="2019-01" db="EMBL/GenBank/DDBJ databases">
        <authorList>
            <person name="Chen W.-M."/>
        </authorList>
    </citation>
    <scope>NUCLEOTIDE SEQUENCE [LARGE SCALE GENOMIC DNA]</scope>
    <source>
        <strain evidence="6 7">CCP-18</strain>
    </source>
</reference>
<evidence type="ECO:0000256" key="2">
    <source>
        <dbReference type="ARBA" id="ARBA00022448"/>
    </source>
</evidence>
<dbReference type="PANTHER" id="PTHR30290">
    <property type="entry name" value="PERIPLASMIC BINDING COMPONENT OF ABC TRANSPORTER"/>
    <property type="match status" value="1"/>
</dbReference>
<name>A0A437LHQ5_9BURK</name>
<dbReference type="GO" id="GO:0030288">
    <property type="term" value="C:outer membrane-bounded periplasmic space"/>
    <property type="evidence" value="ECO:0007669"/>
    <property type="project" value="UniProtKB-ARBA"/>
</dbReference>
<feature type="chain" id="PRO_5019243203" evidence="4">
    <location>
        <begin position="25"/>
        <end position="530"/>
    </location>
</feature>
<evidence type="ECO:0000256" key="3">
    <source>
        <dbReference type="ARBA" id="ARBA00022729"/>
    </source>
</evidence>
<gene>
    <name evidence="6" type="ORF">EOD73_12415</name>
</gene>
<evidence type="ECO:0000259" key="5">
    <source>
        <dbReference type="Pfam" id="PF00496"/>
    </source>
</evidence>
<dbReference type="Proteomes" id="UP000288587">
    <property type="component" value="Unassembled WGS sequence"/>
</dbReference>
<evidence type="ECO:0000256" key="1">
    <source>
        <dbReference type="ARBA" id="ARBA00005695"/>
    </source>
</evidence>
<keyword evidence="3 4" id="KW-0732">Signal</keyword>
<organism evidence="6 7">
    <name type="scientific">Inhella crocodyli</name>
    <dbReference type="NCBI Taxonomy" id="2499851"/>
    <lineage>
        <taxon>Bacteria</taxon>
        <taxon>Pseudomonadati</taxon>
        <taxon>Pseudomonadota</taxon>
        <taxon>Betaproteobacteria</taxon>
        <taxon>Burkholderiales</taxon>
        <taxon>Sphaerotilaceae</taxon>
        <taxon>Inhella</taxon>
    </lineage>
</organism>
<dbReference type="Gene3D" id="3.90.76.10">
    <property type="entry name" value="Dipeptide-binding Protein, Domain 1"/>
    <property type="match status" value="1"/>
</dbReference>
<dbReference type="Gene3D" id="3.10.105.10">
    <property type="entry name" value="Dipeptide-binding Protein, Domain 3"/>
    <property type="match status" value="1"/>
</dbReference>
<dbReference type="PIRSF" id="PIRSF002741">
    <property type="entry name" value="MppA"/>
    <property type="match status" value="1"/>
</dbReference>
<dbReference type="GO" id="GO:0015833">
    <property type="term" value="P:peptide transport"/>
    <property type="evidence" value="ECO:0007669"/>
    <property type="project" value="TreeGrafter"/>
</dbReference>
<sequence>MRRWRIALAGIGLGLSVGWATVQAQTAPGPLRWAAQNDVLTLDPHSQNHATTLSLLQHCYEGLTRFDAKLQIEPALATGWTVMSPTQVRFQLRRGVKFHDGTPFSADDVVFSFQRITAPTGNLQSYVSGIQAVRKVDAHTVDLLLKAPNPALLGNLTDFRIVSKAWAEKHRTLQPPDFRAKQENHASRNAMGTGPYKITAWVPEQRLSLVQNPEWWDAKNASNVTEAVYLPIKSDQTRMAALMSGEVDLLTEVPLQDVARLKADARLKLLMGNEVRAIFIGMDQGSPEIAGGSVKGANPFKDRRVREAMNLAIDRLALQRAIMRGLSMPAGSLVSPGVDGHDASVDAPLAADPARAKTLLAEAGYPQGFAVPFQCPNNRYVNDEEICQAVVAMWARIGVRATLATEGFSTFSARVQQFAYPLYLFGWSAPTYDAFPTLQALARTRGTGADGSFNYFRLSDPALDALIDAAAVEMDPAKRTRLMVDAQARIKAEHYFIPLHHQVRPWAMKPNVSTLHRSNDRPEMRFTQRR</sequence>
<feature type="domain" description="Solute-binding protein family 5" evidence="5">
    <location>
        <begin position="71"/>
        <end position="446"/>
    </location>
</feature>
<dbReference type="GO" id="GO:0043190">
    <property type="term" value="C:ATP-binding cassette (ABC) transporter complex"/>
    <property type="evidence" value="ECO:0007669"/>
    <property type="project" value="InterPro"/>
</dbReference>